<dbReference type="EMBL" id="CP158299">
    <property type="protein sequence ID" value="XBV86168.1"/>
    <property type="molecule type" value="Genomic_DNA"/>
</dbReference>
<dbReference type="KEGG" id="dsc:ABOD76_07650"/>
<keyword evidence="2" id="KW-0378">Hydrolase</keyword>
<keyword evidence="2" id="KW-0645">Protease</keyword>
<dbReference type="RefSeq" id="WP_350244222.1">
    <property type="nucleotide sequence ID" value="NZ_CP158299.1"/>
</dbReference>
<keyword evidence="2" id="KW-0121">Carboxypeptidase</keyword>
<feature type="chain" id="PRO_5043952720" evidence="1">
    <location>
        <begin position="25"/>
        <end position="267"/>
    </location>
</feature>
<evidence type="ECO:0000313" key="2">
    <source>
        <dbReference type="EMBL" id="XBV86168.1"/>
    </source>
</evidence>
<dbReference type="AlphaFoldDB" id="A0AAU7UCR1"/>
<reference evidence="2" key="1">
    <citation type="submission" date="2024-06" db="EMBL/GenBank/DDBJ databases">
        <title>Draft Genome Sequence of Deinococcus sonorensis Type Strain KR-87, a Biofilm Producing Representative of the Genus Deinococcus.</title>
        <authorList>
            <person name="Boren L.S."/>
            <person name="Grosso R.A."/>
            <person name="Hugenberg-Cox A.N."/>
            <person name="Hill J.T.E."/>
            <person name="Albert C.M."/>
            <person name="Tuohy J.M."/>
        </authorList>
    </citation>
    <scope>NUCLEOTIDE SEQUENCE</scope>
    <source>
        <strain evidence="2">KR-87</strain>
    </source>
</reference>
<dbReference type="PROSITE" id="PS51257">
    <property type="entry name" value="PROKAR_LIPOPROTEIN"/>
    <property type="match status" value="1"/>
</dbReference>
<gene>
    <name evidence="2" type="ORF">ABOD76_07650</name>
</gene>
<keyword evidence="1" id="KW-0732">Signal</keyword>
<feature type="signal peptide" evidence="1">
    <location>
        <begin position="1"/>
        <end position="24"/>
    </location>
</feature>
<sequence>MRNVLVLATVALTLSACGGSSVGAGPSAGGGTPVPGPVGAAANTVAGQVLDERGAPVADARIIIEPAMFRGTFFAFTNAQGRYQSVPLNTQTAPYYATAFKEVTYNGRHYCVRMAPNSRSDAEAFNPANGAVRSFTWKMTGDTGEEGDAVWGGTVAFNNLINATEDQMVDWDATVEVKFVPDGPLIDGSTGKTVIKTGTLRGGVRDIPVGRYTVSAMLVDGPSKTPLKIATHDADALTTTETSLMFNGFDTCGHSGTFSSTPLWVSR</sequence>
<accession>A0AAU7UCR1</accession>
<dbReference type="InterPro" id="IPR008969">
    <property type="entry name" value="CarboxyPept-like_regulatory"/>
</dbReference>
<organism evidence="2">
    <name type="scientific">Deinococcus sonorensis KR-87</name>
    <dbReference type="NCBI Taxonomy" id="694439"/>
    <lineage>
        <taxon>Bacteria</taxon>
        <taxon>Thermotogati</taxon>
        <taxon>Deinococcota</taxon>
        <taxon>Deinococci</taxon>
        <taxon>Deinococcales</taxon>
        <taxon>Deinococcaceae</taxon>
        <taxon>Deinococcus</taxon>
    </lineage>
</organism>
<dbReference type="GO" id="GO:0004180">
    <property type="term" value="F:carboxypeptidase activity"/>
    <property type="evidence" value="ECO:0007669"/>
    <property type="project" value="UniProtKB-KW"/>
</dbReference>
<proteinExistence type="predicted"/>
<dbReference type="SUPFAM" id="SSF49464">
    <property type="entry name" value="Carboxypeptidase regulatory domain-like"/>
    <property type="match status" value="1"/>
</dbReference>
<evidence type="ECO:0000256" key="1">
    <source>
        <dbReference type="SAM" id="SignalP"/>
    </source>
</evidence>
<name>A0AAU7UCR1_9DEIO</name>
<protein>
    <submittedName>
        <fullName evidence="2">Carboxypeptidase-like regulatory domain-containing protein</fullName>
    </submittedName>
</protein>